<proteinExistence type="predicted"/>
<name>A0ABX2TFY8_9PROT</name>
<evidence type="ECO:0000313" key="3">
    <source>
        <dbReference type="Proteomes" id="UP000584642"/>
    </source>
</evidence>
<keyword evidence="3" id="KW-1185">Reference proteome</keyword>
<dbReference type="Proteomes" id="UP000584642">
    <property type="component" value="Unassembled WGS sequence"/>
</dbReference>
<feature type="compositionally biased region" description="Low complexity" evidence="1">
    <location>
        <begin position="36"/>
        <end position="47"/>
    </location>
</feature>
<gene>
    <name evidence="2" type="ORF">HND93_19720</name>
</gene>
<evidence type="ECO:0000256" key="1">
    <source>
        <dbReference type="SAM" id="MobiDB-lite"/>
    </source>
</evidence>
<feature type="region of interest" description="Disordered" evidence="1">
    <location>
        <begin position="1"/>
        <end position="85"/>
    </location>
</feature>
<accession>A0ABX2TFY8</accession>
<protein>
    <submittedName>
        <fullName evidence="2">Uncharacterized protein</fullName>
    </submittedName>
</protein>
<sequence>MLTSDALPVTPVRPIPGQEQRRSRPEVEATDEALQGARGSAGAAARGRSGEADGTASDGGHAGRNADRPVTGSAATPTAGPSTAFMAQAIHQEMLGSGLTIEPWDTAIAAYRRAESGAPAGSLVSSVSV</sequence>
<reference evidence="2 3" key="1">
    <citation type="submission" date="2020-05" db="EMBL/GenBank/DDBJ databases">
        <title>Azospirillum oleiclasticum sp. nov, a nitrogen-fixing and heavy crude oil-emulsifying bacterium isolated from the crude oil of Yumen Oilfield.</title>
        <authorList>
            <person name="Wu D."/>
            <person name="Cai M."/>
            <person name="Zhang X."/>
        </authorList>
    </citation>
    <scope>NUCLEOTIDE SEQUENCE [LARGE SCALE GENOMIC DNA]</scope>
    <source>
        <strain evidence="2 3">ROY-1-1-2</strain>
    </source>
</reference>
<dbReference type="RefSeq" id="WP_180283720.1">
    <property type="nucleotide sequence ID" value="NZ_JABFDB010000014.1"/>
</dbReference>
<feature type="compositionally biased region" description="Low complexity" evidence="1">
    <location>
        <begin position="71"/>
        <end position="84"/>
    </location>
</feature>
<evidence type="ECO:0000313" key="2">
    <source>
        <dbReference type="EMBL" id="NYZ21949.1"/>
    </source>
</evidence>
<comment type="caution">
    <text evidence="2">The sequence shown here is derived from an EMBL/GenBank/DDBJ whole genome shotgun (WGS) entry which is preliminary data.</text>
</comment>
<dbReference type="EMBL" id="JABFDB010000014">
    <property type="protein sequence ID" value="NYZ21949.1"/>
    <property type="molecule type" value="Genomic_DNA"/>
</dbReference>
<organism evidence="2 3">
    <name type="scientific">Azospirillum oleiclasticum</name>
    <dbReference type="NCBI Taxonomy" id="2735135"/>
    <lineage>
        <taxon>Bacteria</taxon>
        <taxon>Pseudomonadati</taxon>
        <taxon>Pseudomonadota</taxon>
        <taxon>Alphaproteobacteria</taxon>
        <taxon>Rhodospirillales</taxon>
        <taxon>Azospirillaceae</taxon>
        <taxon>Azospirillum</taxon>
    </lineage>
</organism>